<organism evidence="1 2">
    <name type="scientific">Austropuccinia psidii MF-1</name>
    <dbReference type="NCBI Taxonomy" id="1389203"/>
    <lineage>
        <taxon>Eukaryota</taxon>
        <taxon>Fungi</taxon>
        <taxon>Dikarya</taxon>
        <taxon>Basidiomycota</taxon>
        <taxon>Pucciniomycotina</taxon>
        <taxon>Pucciniomycetes</taxon>
        <taxon>Pucciniales</taxon>
        <taxon>Sphaerophragmiaceae</taxon>
        <taxon>Austropuccinia</taxon>
    </lineage>
</organism>
<evidence type="ECO:0000313" key="2">
    <source>
        <dbReference type="Proteomes" id="UP000765509"/>
    </source>
</evidence>
<proteinExistence type="predicted"/>
<comment type="caution">
    <text evidence="1">The sequence shown here is derived from an EMBL/GenBank/DDBJ whole genome shotgun (WGS) entry which is preliminary data.</text>
</comment>
<accession>A0A9Q3D6X2</accession>
<sequence length="106" mass="12322">MFIPSMGIGENSLLFGVYTYCTSLESLFNMETTNRNMFRCVIAIEEYRGNMTIIYKEGEIHKNACGISQFPLENVTINPAYYLEVDAKIPINFMEVDRKKNFRFPQ</sequence>
<name>A0A9Q3D6X2_9BASI</name>
<dbReference type="AlphaFoldDB" id="A0A9Q3D6X2"/>
<protein>
    <submittedName>
        <fullName evidence="1">Uncharacterized protein</fullName>
    </submittedName>
</protein>
<evidence type="ECO:0000313" key="1">
    <source>
        <dbReference type="EMBL" id="MBW0496612.1"/>
    </source>
</evidence>
<dbReference type="EMBL" id="AVOT02013724">
    <property type="protein sequence ID" value="MBW0496612.1"/>
    <property type="molecule type" value="Genomic_DNA"/>
</dbReference>
<keyword evidence="2" id="KW-1185">Reference proteome</keyword>
<gene>
    <name evidence="1" type="ORF">O181_036327</name>
</gene>
<dbReference type="Proteomes" id="UP000765509">
    <property type="component" value="Unassembled WGS sequence"/>
</dbReference>
<reference evidence="1" key="1">
    <citation type="submission" date="2021-03" db="EMBL/GenBank/DDBJ databases">
        <title>Draft genome sequence of rust myrtle Austropuccinia psidii MF-1, a brazilian biotype.</title>
        <authorList>
            <person name="Quecine M.C."/>
            <person name="Pachon D.M.R."/>
            <person name="Bonatelli M.L."/>
            <person name="Correr F.H."/>
            <person name="Franceschini L.M."/>
            <person name="Leite T.F."/>
            <person name="Margarido G.R.A."/>
            <person name="Almeida C.A."/>
            <person name="Ferrarezi J.A."/>
            <person name="Labate C.A."/>
        </authorList>
    </citation>
    <scope>NUCLEOTIDE SEQUENCE</scope>
    <source>
        <strain evidence="1">MF-1</strain>
    </source>
</reference>